<proteinExistence type="predicted"/>
<protein>
    <submittedName>
        <fullName evidence="2">Similar to stage IV sporulation protein</fullName>
    </submittedName>
</protein>
<keyword evidence="1" id="KW-1133">Transmembrane helix</keyword>
<dbReference type="OrthoDB" id="1640349at2"/>
<dbReference type="Proteomes" id="UP000198304">
    <property type="component" value="Unassembled WGS sequence"/>
</dbReference>
<dbReference type="RefSeq" id="WP_089284589.1">
    <property type="nucleotide sequence ID" value="NZ_FZOJ01000027.1"/>
</dbReference>
<feature type="transmembrane region" description="Helical" evidence="1">
    <location>
        <begin position="91"/>
        <end position="113"/>
    </location>
</feature>
<dbReference type="InterPro" id="IPR010690">
    <property type="entry name" value="YqfD"/>
</dbReference>
<evidence type="ECO:0000313" key="3">
    <source>
        <dbReference type="Proteomes" id="UP000198304"/>
    </source>
</evidence>
<dbReference type="AlphaFoldDB" id="A0A239IGR0"/>
<sequence>MLILKLWNYFRGYVIIRIEGLSLEKFINMCIARDIYLWDIRRINYTTLEAKIGIKGYKAVRRLTRKAGCKMYISEKNGYPFWFSKMKKRKMLIVGAFFSLSLLLVLSSFVFVIEVNGNESISTEKIVNTLESSGFKIGVNRYTVNLREIENNLLIDIDELAWVGIEINGIHAKVEVVEKIVPPPKIEKDIPCDVVAKKNGVIEKVIARNGDALVEKGDIVSEGDLLITGIVEREGMERPLYLHAYGEVYAKTYYEASKTVDLVEIEKVKTGAKYTRRIIKIGDLELALSKGDNPYEVFIIEKTSKKPIEWRNKGLPVEIITEEIYEAIEIEEKLDIEKTKNLLHETLVEDLLQEIPKELEILNSNTEFIINDNTLHSSVIIEVLEDIAQQKKLQIEED</sequence>
<dbReference type="EMBL" id="FZOJ01000027">
    <property type="protein sequence ID" value="SNS92193.1"/>
    <property type="molecule type" value="Genomic_DNA"/>
</dbReference>
<evidence type="ECO:0000256" key="1">
    <source>
        <dbReference type="SAM" id="Phobius"/>
    </source>
</evidence>
<keyword evidence="1" id="KW-0472">Membrane</keyword>
<keyword evidence="3" id="KW-1185">Reference proteome</keyword>
<dbReference type="NCBIfam" id="TIGR02876">
    <property type="entry name" value="spore_yqfD"/>
    <property type="match status" value="1"/>
</dbReference>
<dbReference type="PIRSF" id="PIRSF029895">
    <property type="entry name" value="SpoIV"/>
    <property type="match status" value="1"/>
</dbReference>
<organism evidence="2 3">
    <name type="scientific">Anaerovirgula multivorans</name>
    <dbReference type="NCBI Taxonomy" id="312168"/>
    <lineage>
        <taxon>Bacteria</taxon>
        <taxon>Bacillati</taxon>
        <taxon>Bacillota</taxon>
        <taxon>Clostridia</taxon>
        <taxon>Peptostreptococcales</taxon>
        <taxon>Natronincolaceae</taxon>
        <taxon>Anaerovirgula</taxon>
    </lineage>
</organism>
<name>A0A239IGR0_9FIRM</name>
<accession>A0A239IGR0</accession>
<keyword evidence="1" id="KW-0812">Transmembrane</keyword>
<evidence type="ECO:0000313" key="2">
    <source>
        <dbReference type="EMBL" id="SNS92193.1"/>
    </source>
</evidence>
<dbReference type="Pfam" id="PF06898">
    <property type="entry name" value="YqfD"/>
    <property type="match status" value="1"/>
</dbReference>
<reference evidence="2 3" key="1">
    <citation type="submission" date="2017-06" db="EMBL/GenBank/DDBJ databases">
        <authorList>
            <person name="Kim H.J."/>
            <person name="Triplett B.A."/>
        </authorList>
    </citation>
    <scope>NUCLEOTIDE SEQUENCE [LARGE SCALE GENOMIC DNA]</scope>
    <source>
        <strain evidence="2 3">SCA</strain>
    </source>
</reference>
<gene>
    <name evidence="2" type="ORF">SAMN05446037_102758</name>
</gene>